<dbReference type="Pfam" id="PF01381">
    <property type="entry name" value="HTH_3"/>
    <property type="match status" value="1"/>
</dbReference>
<dbReference type="EMBL" id="QHCV01000010">
    <property type="protein sequence ID" value="RAV32798.1"/>
    <property type="molecule type" value="Genomic_DNA"/>
</dbReference>
<proteinExistence type="predicted"/>
<dbReference type="SMART" id="SM00530">
    <property type="entry name" value="HTH_XRE"/>
    <property type="match status" value="1"/>
</dbReference>
<sequence>MAEDPVKIGAAVRTARKQYRLTQVQLAELVGLSDRTVRAIEQGSGSPSLNAVVATLTALGLRLEVRSS</sequence>
<comment type="caution">
    <text evidence="2">The sequence shown here is derived from an EMBL/GenBank/DDBJ whole genome shotgun (WGS) entry which is preliminary data.</text>
</comment>
<dbReference type="Gene3D" id="1.10.260.40">
    <property type="entry name" value="lambda repressor-like DNA-binding domains"/>
    <property type="match status" value="1"/>
</dbReference>
<dbReference type="InterPro" id="IPR010982">
    <property type="entry name" value="Lambda_DNA-bd_dom_sf"/>
</dbReference>
<reference evidence="2 3" key="1">
    <citation type="journal article" date="2018" name="Syst. Appl. Microbiol.">
        <title>Corynebacterium heidelbergense sp. nov., isolated from the preen glands of Egyptian geese (Alopochen aegyptiacus).</title>
        <authorList>
            <person name="Braun M.S."/>
            <person name="Wang E."/>
            <person name="Zimmermann S."/>
            <person name="Wink M."/>
        </authorList>
    </citation>
    <scope>NUCLEOTIDE SEQUENCE [LARGE SCALE GENOMIC DNA]</scope>
    <source>
        <strain evidence="2 3">647</strain>
    </source>
</reference>
<dbReference type="RefSeq" id="WP_113630165.1">
    <property type="nucleotide sequence ID" value="NZ_QHCV01000010.1"/>
</dbReference>
<dbReference type="AlphaFoldDB" id="A0A364V857"/>
<accession>A0A364V857</accession>
<dbReference type="Proteomes" id="UP000251577">
    <property type="component" value="Unassembled WGS sequence"/>
</dbReference>
<keyword evidence="3" id="KW-1185">Reference proteome</keyword>
<dbReference type="PROSITE" id="PS50943">
    <property type="entry name" value="HTH_CROC1"/>
    <property type="match status" value="1"/>
</dbReference>
<evidence type="ECO:0000313" key="3">
    <source>
        <dbReference type="Proteomes" id="UP000251577"/>
    </source>
</evidence>
<name>A0A364V857_9CORY</name>
<dbReference type="InterPro" id="IPR001387">
    <property type="entry name" value="Cro/C1-type_HTH"/>
</dbReference>
<gene>
    <name evidence="2" type="ORF">DLJ54_01830</name>
</gene>
<protein>
    <submittedName>
        <fullName evidence="2">Transcriptional regulator</fullName>
    </submittedName>
</protein>
<dbReference type="SUPFAM" id="SSF47413">
    <property type="entry name" value="lambda repressor-like DNA-binding domains"/>
    <property type="match status" value="1"/>
</dbReference>
<evidence type="ECO:0000259" key="1">
    <source>
        <dbReference type="PROSITE" id="PS50943"/>
    </source>
</evidence>
<feature type="domain" description="HTH cro/C1-type" evidence="1">
    <location>
        <begin position="12"/>
        <end position="66"/>
    </location>
</feature>
<dbReference type="CDD" id="cd00093">
    <property type="entry name" value="HTH_XRE"/>
    <property type="match status" value="1"/>
</dbReference>
<dbReference type="GO" id="GO:0003677">
    <property type="term" value="F:DNA binding"/>
    <property type="evidence" value="ECO:0007669"/>
    <property type="project" value="InterPro"/>
</dbReference>
<organism evidence="2 3">
    <name type="scientific">Corynebacterium heidelbergense</name>
    <dbReference type="NCBI Taxonomy" id="2055947"/>
    <lineage>
        <taxon>Bacteria</taxon>
        <taxon>Bacillati</taxon>
        <taxon>Actinomycetota</taxon>
        <taxon>Actinomycetes</taxon>
        <taxon>Mycobacteriales</taxon>
        <taxon>Corynebacteriaceae</taxon>
        <taxon>Corynebacterium</taxon>
    </lineage>
</organism>
<evidence type="ECO:0000313" key="2">
    <source>
        <dbReference type="EMBL" id="RAV32798.1"/>
    </source>
</evidence>